<gene>
    <name evidence="20" type="primary">ino80</name>
    <name evidence="20" type="ORF">SOMG_02427</name>
</gene>
<dbReference type="GO" id="GO:0006281">
    <property type="term" value="P:DNA repair"/>
    <property type="evidence" value="ECO:0007669"/>
    <property type="project" value="UniProtKB-UniRule"/>
</dbReference>
<dbReference type="InterPro" id="IPR027417">
    <property type="entry name" value="P-loop_NTPase"/>
</dbReference>
<keyword evidence="12 15" id="KW-0234">DNA repair</keyword>
<feature type="domain" description="Helicase ATP-binding" evidence="17">
    <location>
        <begin position="897"/>
        <end position="1069"/>
    </location>
</feature>
<evidence type="ECO:0000256" key="9">
    <source>
        <dbReference type="ARBA" id="ARBA00023125"/>
    </source>
</evidence>
<dbReference type="PANTHER" id="PTHR45685">
    <property type="entry name" value="HELICASE SRCAP-RELATED"/>
    <property type="match status" value="1"/>
</dbReference>
<protein>
    <recommendedName>
        <fullName evidence="3 15">Chromatin-remodeling ATPase INO80</fullName>
        <ecNumber evidence="15">3.6.4.-</ecNumber>
    </recommendedName>
</protein>
<dbReference type="InterPro" id="IPR000330">
    <property type="entry name" value="SNF2_N"/>
</dbReference>
<feature type="compositionally biased region" description="Low complexity" evidence="16">
    <location>
        <begin position="338"/>
        <end position="348"/>
    </location>
</feature>
<feature type="compositionally biased region" description="Basic and acidic residues" evidence="16">
    <location>
        <begin position="456"/>
        <end position="472"/>
    </location>
</feature>
<evidence type="ECO:0000256" key="14">
    <source>
        <dbReference type="ARBA" id="ARBA00049360"/>
    </source>
</evidence>
<dbReference type="InterPro" id="IPR031047">
    <property type="entry name" value="DEXQc_INO80"/>
</dbReference>
<dbReference type="GeneID" id="80875908"/>
<dbReference type="InterPro" id="IPR014001">
    <property type="entry name" value="Helicase_ATP-bd"/>
</dbReference>
<feature type="region of interest" description="Disordered" evidence="16">
    <location>
        <begin position="288"/>
        <end position="358"/>
    </location>
</feature>
<feature type="region of interest" description="Disordered" evidence="16">
    <location>
        <begin position="1"/>
        <end position="24"/>
    </location>
</feature>
<feature type="region of interest" description="Disordered" evidence="16">
    <location>
        <begin position="55"/>
        <end position="239"/>
    </location>
</feature>
<comment type="domain">
    <text evidence="15">The DBINO region is involved in binding to DNA.</text>
</comment>
<evidence type="ECO:0000256" key="11">
    <source>
        <dbReference type="ARBA" id="ARBA00023163"/>
    </source>
</evidence>
<organism evidence="20 21">
    <name type="scientific">Schizosaccharomyces osmophilus</name>
    <dbReference type="NCBI Taxonomy" id="2545709"/>
    <lineage>
        <taxon>Eukaryota</taxon>
        <taxon>Fungi</taxon>
        <taxon>Dikarya</taxon>
        <taxon>Ascomycota</taxon>
        <taxon>Taphrinomycotina</taxon>
        <taxon>Schizosaccharomycetes</taxon>
        <taxon>Schizosaccharomycetales</taxon>
        <taxon>Schizosaccharomycetaceae</taxon>
        <taxon>Schizosaccharomyces</taxon>
    </lineage>
</organism>
<feature type="domain" description="Helicase C-terminal" evidence="18">
    <location>
        <begin position="1475"/>
        <end position="1633"/>
    </location>
</feature>
<dbReference type="GO" id="GO:0031011">
    <property type="term" value="C:Ino80 complex"/>
    <property type="evidence" value="ECO:0007669"/>
    <property type="project" value="UniProtKB-UniRule"/>
</dbReference>
<evidence type="ECO:0000256" key="15">
    <source>
        <dbReference type="RuleBase" id="RU368001"/>
    </source>
</evidence>
<comment type="function">
    <text evidence="15">ATPase component of the INO80 complex which remodels chromatin by shifting nucleosomes and is involved in DNA repair.</text>
</comment>
<keyword evidence="8" id="KW-0805">Transcription regulation</keyword>
<dbReference type="GO" id="GO:0003677">
    <property type="term" value="F:DNA binding"/>
    <property type="evidence" value="ECO:0007669"/>
    <property type="project" value="UniProtKB-UniRule"/>
</dbReference>
<comment type="similarity">
    <text evidence="2 15">Belongs to the SNF2/RAD54 helicase family.</text>
</comment>
<dbReference type="InterPro" id="IPR049730">
    <property type="entry name" value="SNF2/RAD54-like_C"/>
</dbReference>
<feature type="compositionally biased region" description="Basic and acidic residues" evidence="16">
    <location>
        <begin position="625"/>
        <end position="635"/>
    </location>
</feature>
<feature type="compositionally biased region" description="Polar residues" evidence="16">
    <location>
        <begin position="802"/>
        <end position="812"/>
    </location>
</feature>
<dbReference type="CDD" id="cd18793">
    <property type="entry name" value="SF2_C_SNF"/>
    <property type="match status" value="1"/>
</dbReference>
<evidence type="ECO:0000256" key="10">
    <source>
        <dbReference type="ARBA" id="ARBA00023159"/>
    </source>
</evidence>
<evidence type="ECO:0000259" key="19">
    <source>
        <dbReference type="PROSITE" id="PS51413"/>
    </source>
</evidence>
<dbReference type="PANTHER" id="PTHR45685:SF2">
    <property type="entry name" value="CHROMATIN-REMODELING ATPASE INO80"/>
    <property type="match status" value="1"/>
</dbReference>
<dbReference type="Pfam" id="PF00176">
    <property type="entry name" value="SNF2-rel_dom"/>
    <property type="match status" value="1"/>
</dbReference>
<feature type="compositionally biased region" description="Basic and acidic residues" evidence="16">
    <location>
        <begin position="480"/>
        <end position="492"/>
    </location>
</feature>
<dbReference type="GO" id="GO:0016887">
    <property type="term" value="F:ATP hydrolysis activity"/>
    <property type="evidence" value="ECO:0007669"/>
    <property type="project" value="TreeGrafter"/>
</dbReference>
<feature type="compositionally biased region" description="Basic residues" evidence="16">
    <location>
        <begin position="604"/>
        <end position="615"/>
    </location>
</feature>
<feature type="compositionally biased region" description="Polar residues" evidence="16">
    <location>
        <begin position="306"/>
        <end position="320"/>
    </location>
</feature>
<evidence type="ECO:0000256" key="3">
    <source>
        <dbReference type="ARBA" id="ARBA00019805"/>
    </source>
</evidence>
<dbReference type="GO" id="GO:0006351">
    <property type="term" value="P:DNA-templated transcription"/>
    <property type="evidence" value="ECO:0007669"/>
    <property type="project" value="InterPro"/>
</dbReference>
<proteinExistence type="inferred from homology"/>
<dbReference type="EMBL" id="CP115611">
    <property type="protein sequence ID" value="WBW72842.1"/>
    <property type="molecule type" value="Genomic_DNA"/>
</dbReference>
<dbReference type="InterPro" id="IPR020838">
    <property type="entry name" value="DBINO"/>
</dbReference>
<dbReference type="Gene3D" id="3.40.50.300">
    <property type="entry name" value="P-loop containing nucleotide triphosphate hydrolases"/>
    <property type="match status" value="1"/>
</dbReference>
<dbReference type="GO" id="GO:0005524">
    <property type="term" value="F:ATP binding"/>
    <property type="evidence" value="ECO:0007669"/>
    <property type="project" value="UniProtKB-UniRule"/>
</dbReference>
<dbReference type="SMART" id="SM00490">
    <property type="entry name" value="HELICc"/>
    <property type="match status" value="1"/>
</dbReference>
<dbReference type="PROSITE" id="PS51413">
    <property type="entry name" value="DBINO"/>
    <property type="match status" value="1"/>
</dbReference>
<feature type="compositionally biased region" description="Polar residues" evidence="16">
    <location>
        <begin position="142"/>
        <end position="155"/>
    </location>
</feature>
<dbReference type="SMART" id="SM00487">
    <property type="entry name" value="DEXDc"/>
    <property type="match status" value="1"/>
</dbReference>
<evidence type="ECO:0000256" key="1">
    <source>
        <dbReference type="ARBA" id="ARBA00004123"/>
    </source>
</evidence>
<keyword evidence="13" id="KW-0539">Nucleus</keyword>
<dbReference type="CDD" id="cd18002">
    <property type="entry name" value="DEXQc_INO80"/>
    <property type="match status" value="1"/>
</dbReference>
<feature type="region of interest" description="Disordered" evidence="16">
    <location>
        <begin position="740"/>
        <end position="771"/>
    </location>
</feature>
<evidence type="ECO:0000256" key="13">
    <source>
        <dbReference type="ARBA" id="ARBA00023242"/>
    </source>
</evidence>
<dbReference type="InterPro" id="IPR050520">
    <property type="entry name" value="INO80/SWR1_helicase"/>
</dbReference>
<feature type="compositionally biased region" description="Low complexity" evidence="16">
    <location>
        <begin position="641"/>
        <end position="655"/>
    </location>
</feature>
<dbReference type="Gene3D" id="3.40.50.10810">
    <property type="entry name" value="Tandem AAA-ATPase domain"/>
    <property type="match status" value="1"/>
</dbReference>
<dbReference type="PROSITE" id="PS51194">
    <property type="entry name" value="HELICASE_CTER"/>
    <property type="match status" value="1"/>
</dbReference>
<evidence type="ECO:0000256" key="8">
    <source>
        <dbReference type="ARBA" id="ARBA00023015"/>
    </source>
</evidence>
<feature type="region of interest" description="Disordered" evidence="16">
    <location>
        <begin position="456"/>
        <end position="663"/>
    </location>
</feature>
<dbReference type="PROSITE" id="PS51192">
    <property type="entry name" value="HELICASE_ATP_BIND_1"/>
    <property type="match status" value="1"/>
</dbReference>
<keyword evidence="6 15" id="KW-0378">Hydrolase</keyword>
<feature type="region of interest" description="Disordered" evidence="16">
    <location>
        <begin position="837"/>
        <end position="858"/>
    </location>
</feature>
<dbReference type="GO" id="GO:0140658">
    <property type="term" value="F:ATP-dependent chromatin remodeler activity"/>
    <property type="evidence" value="ECO:0007669"/>
    <property type="project" value="InterPro"/>
</dbReference>
<evidence type="ECO:0000259" key="18">
    <source>
        <dbReference type="PROSITE" id="PS51194"/>
    </source>
</evidence>
<dbReference type="Proteomes" id="UP001212411">
    <property type="component" value="Chromosome 1"/>
</dbReference>
<dbReference type="InterPro" id="IPR001650">
    <property type="entry name" value="Helicase_C-like"/>
</dbReference>
<dbReference type="Pfam" id="PF00271">
    <property type="entry name" value="Helicase_C"/>
    <property type="match status" value="1"/>
</dbReference>
<sequence length="1646" mass="186288">MDPSREMFNGTPRESMEGGNTPEMVGEAEFTNAHGIPYGVDPKNKNWQVPLYWQQQGNDYPGKSPQMDYGASDYESNAGSISPSSAAAGPGNPRKVNPHVGPHSVQPNEYAREFPSDSPYYRGGPGVSGIGEMEGLAGQGSGPQANIFGSPTHNNFVPFPNYIHPNPSNPMDTPISKDLYNIPSHSSNAVSSAPDDPNPSISMSPTASFQSHPAHRPSTAAGSPGISDFPGAHGHEYGMRANSSDLFEEPAHPASVHPSISISTLLTGSEGYDPSSHNVLSEQISPAMAPPLDMSSLPHTMLRGVSPSQKQSPIPQTAHPQTRRRFHAANNPPPASPAAPMLSPEAPSIDSDEVLSGDEDEQQAMATRFHYLQHLRNRRDEAVHSEKKRLLDIRSSLHNRFLWRYEARYNKLHALEYSQNHDWAVHQAIREEVAALEAAKVRAEEEQKRRERLELERLEKKQQENSEKERQLLESTEQNDPPKENTDTHDDNVNESDEIPISESRPEAPPPAEPKPKSRSEARAEARARIKAKARAKAENAESSSQEDPAKKEAANDQPPKPSTAEDGESSPETPLTKASKAKKAKSTKAADDPAKAPSEQKSTPKKNARKRPHRSGQTGEEDANISKETAEQAEKANTNTAEGTADGKAAAATPSKKKKTLESIQLQIIKDIARKEIPKVYKMIQQNHYNRSTNARKTSQLASREARRWQFRTIKNNKDMQTKAKRAMRETMVFWKRNEREERDTRKKAERVALDRAKKEEEDRESRRQDRKLDFLITQTELYSHFVGKKKVDKEHLPSSDAPTASASELNFDSDDEESIHKLAVENAQEAMLRTREHSKQFDTKPISSASSNDDMNEGEMNFQNPTLMNAVDVGQPKMLMCKLKEYQLKGLNWLANLYEQGINGILADEMGLGKTVQSISVMAYLAETHNIWGPFLIIAPASTLHNWQQEITRFVPKLKCIPYWGSTKDRKILRKFWCRKNMTYDENSPFHVVVTSYQLVVLDAQFFQTVKWQYMILDEAQAIKSSSSSRWKSLLAFKCRNRLLLTGTPIQNTMQELWALLHFIMPTLFDSHNEFSEWFSKDIESHAQSNTQLNEQQLKRLHMILKPFMLRRVKKNVQSELGEKIEKEVYCDLTQRQKTLYQALRRQISFEELLEKAILGGDDTVASIMNLVMQFRKVCNHPDLFEREDVRSPLSLATWSRSVYINREGSFLDVPYNTRNFITLEIPRLMYKDGGLLHVPSSGSRAGFENKFLRNLMNIWNTEHLHNTSTSSGDNSFSWIRFINESPSSVSYSARNPLLSLLEEGSKNIVSPQKYQLRQSQALNDDYYDKHKMLILPDKSTRIRCLGEDASFNSPMHKLTNVVQESDSQLDLVLLDSVLVQKATAPPVEIYCPGSRQFVHDQAMFIRDPIWSHYMYQPLKSEEDSIISDPAITVLPPPRDPLVPSLGVAKSSYSFIRVPSMSRFIADSGKLSKLDKLLTELKANDHRVLIYFQMTRMIDLMEEYLSYRQHRYLRLDGSSKISQRRDMVSEWQTRPELFVFLLSTRAGGLGINLTAADTVIFYDSDWNPSIDSQAMDRAHRIGQQKQVTVYRFITTGTIEERILIRAKEKEEVQKVVISGGETLPTKQMDLKGNSREMVSWLLEE</sequence>
<evidence type="ECO:0000256" key="4">
    <source>
        <dbReference type="ARBA" id="ARBA00022741"/>
    </source>
</evidence>
<evidence type="ECO:0000256" key="2">
    <source>
        <dbReference type="ARBA" id="ARBA00007025"/>
    </source>
</evidence>
<comment type="subunit">
    <text evidence="15">Component of the INO80 chromatin-remodeling complex.</text>
</comment>
<keyword evidence="7 15" id="KW-0067">ATP-binding</keyword>
<evidence type="ECO:0000313" key="20">
    <source>
        <dbReference type="EMBL" id="WBW72842.1"/>
    </source>
</evidence>
<comment type="subcellular location">
    <subcellularLocation>
        <location evidence="1 15">Nucleus</location>
    </subcellularLocation>
</comment>
<dbReference type="RefSeq" id="XP_056037085.1">
    <property type="nucleotide sequence ID" value="XM_056181219.1"/>
</dbReference>
<keyword evidence="4" id="KW-0547">Nucleotide-binding</keyword>
<evidence type="ECO:0000256" key="5">
    <source>
        <dbReference type="ARBA" id="ARBA00022763"/>
    </source>
</evidence>
<feature type="compositionally biased region" description="Low complexity" evidence="16">
    <location>
        <begin position="76"/>
        <end position="93"/>
    </location>
</feature>
<dbReference type="InterPro" id="IPR038718">
    <property type="entry name" value="SNF2-like_sf"/>
</dbReference>
<dbReference type="KEGG" id="som:SOMG_02427"/>
<keyword evidence="21" id="KW-1185">Reference proteome</keyword>
<evidence type="ECO:0000313" key="21">
    <source>
        <dbReference type="Proteomes" id="UP001212411"/>
    </source>
</evidence>
<keyword evidence="5 15" id="KW-0227">DNA damage</keyword>
<reference evidence="20 21" key="1">
    <citation type="journal article" date="2023" name="G3 (Bethesda)">
        <title>A high-quality reference genome for the fission yeast Schizosaccharomyces osmophilus.</title>
        <authorList>
            <person name="Jia G.S."/>
            <person name="Zhang W.C."/>
            <person name="Liang Y."/>
            <person name="Liu X.H."/>
            <person name="Rhind N."/>
            <person name="Pidoux A."/>
            <person name="Brysch-Herzberg M."/>
            <person name="Du L.L."/>
        </authorList>
    </citation>
    <scope>NUCLEOTIDE SEQUENCE [LARGE SCALE GENOMIC DNA]</scope>
    <source>
        <strain evidence="20 21">CBS 15793</strain>
    </source>
</reference>
<dbReference type="GO" id="GO:0042393">
    <property type="term" value="F:histone binding"/>
    <property type="evidence" value="ECO:0007669"/>
    <property type="project" value="TreeGrafter"/>
</dbReference>
<feature type="compositionally biased region" description="Polar residues" evidence="16">
    <location>
        <begin position="199"/>
        <end position="211"/>
    </location>
</feature>
<feature type="compositionally biased region" description="Basic and acidic residues" evidence="16">
    <location>
        <begin position="514"/>
        <end position="528"/>
    </location>
</feature>
<evidence type="ECO:0000256" key="7">
    <source>
        <dbReference type="ARBA" id="ARBA00022840"/>
    </source>
</evidence>
<evidence type="ECO:0000256" key="6">
    <source>
        <dbReference type="ARBA" id="ARBA00022801"/>
    </source>
</evidence>
<evidence type="ECO:0000256" key="16">
    <source>
        <dbReference type="SAM" id="MobiDB-lite"/>
    </source>
</evidence>
<dbReference type="FunFam" id="3.40.50.10810:FF:000022">
    <property type="entry name" value="Blast:Putative DNA helicase Ino80"/>
    <property type="match status" value="1"/>
</dbReference>
<keyword evidence="10" id="KW-0010">Activator</keyword>
<dbReference type="SUPFAM" id="SSF52540">
    <property type="entry name" value="P-loop containing nucleoside triphosphate hydrolases"/>
    <property type="match status" value="2"/>
</dbReference>
<comment type="catalytic activity">
    <reaction evidence="14 15">
        <text>ATP + H2O = ADP + phosphate + H(+)</text>
        <dbReference type="Rhea" id="RHEA:13065"/>
        <dbReference type="ChEBI" id="CHEBI:15377"/>
        <dbReference type="ChEBI" id="CHEBI:15378"/>
        <dbReference type="ChEBI" id="CHEBI:30616"/>
        <dbReference type="ChEBI" id="CHEBI:43474"/>
        <dbReference type="ChEBI" id="CHEBI:456216"/>
    </reaction>
</comment>
<keyword evidence="11" id="KW-0804">Transcription</keyword>
<feature type="domain" description="DBINO" evidence="19">
    <location>
        <begin position="669"/>
        <end position="794"/>
    </location>
</feature>
<dbReference type="GO" id="GO:0060255">
    <property type="term" value="P:regulation of macromolecule metabolic process"/>
    <property type="evidence" value="ECO:0007669"/>
    <property type="project" value="UniProtKB-ARBA"/>
</dbReference>
<dbReference type="Pfam" id="PF13892">
    <property type="entry name" value="DBINO"/>
    <property type="match status" value="1"/>
</dbReference>
<evidence type="ECO:0000256" key="12">
    <source>
        <dbReference type="ARBA" id="ARBA00023204"/>
    </source>
</evidence>
<feature type="region of interest" description="Disordered" evidence="16">
    <location>
        <begin position="793"/>
        <end position="815"/>
    </location>
</feature>
<name>A0AAF0AVU0_9SCHI</name>
<keyword evidence="9 15" id="KW-0238">DNA-binding</keyword>
<evidence type="ECO:0000259" key="17">
    <source>
        <dbReference type="PROSITE" id="PS51192"/>
    </source>
</evidence>
<accession>A0AAF0AVU0</accession>
<dbReference type="EC" id="3.6.4.-" evidence="15"/>